<comment type="subcellular location">
    <subcellularLocation>
        <location evidence="1">Membrane</location>
        <topology evidence="1">Multi-pass membrane protein</topology>
    </subcellularLocation>
</comment>
<evidence type="ECO:0000256" key="9">
    <source>
        <dbReference type="ARBA" id="ARBA00023136"/>
    </source>
</evidence>
<dbReference type="GO" id="GO:0005524">
    <property type="term" value="F:ATP binding"/>
    <property type="evidence" value="ECO:0007669"/>
    <property type="project" value="UniProtKB-KW"/>
</dbReference>
<keyword evidence="5" id="KW-0677">Repeat</keyword>
<dbReference type="InterPro" id="IPR013525">
    <property type="entry name" value="ABC2_TM"/>
</dbReference>
<dbReference type="GO" id="GO:0005319">
    <property type="term" value="F:lipid transporter activity"/>
    <property type="evidence" value="ECO:0007669"/>
    <property type="project" value="TreeGrafter"/>
</dbReference>
<dbReference type="InterPro" id="IPR003593">
    <property type="entry name" value="AAA+_ATPase"/>
</dbReference>
<feature type="transmembrane region" description="Helical" evidence="11">
    <location>
        <begin position="536"/>
        <end position="556"/>
    </location>
</feature>
<keyword evidence="9 11" id="KW-0472">Membrane</keyword>
<proteinExistence type="inferred from homology"/>
<dbReference type="EMBL" id="LR877172">
    <property type="protein sequence ID" value="CAD2222738.1"/>
    <property type="molecule type" value="Genomic_DNA"/>
</dbReference>
<dbReference type="PANTHER" id="PTHR19229">
    <property type="entry name" value="ATP-BINDING CASSETTE TRANSPORTER SUBFAMILY A ABCA"/>
    <property type="match status" value="1"/>
</dbReference>
<evidence type="ECO:0000256" key="6">
    <source>
        <dbReference type="ARBA" id="ARBA00022741"/>
    </source>
</evidence>
<reference evidence="13 14" key="1">
    <citation type="submission" date="2020-08" db="EMBL/GenBank/DDBJ databases">
        <authorList>
            <person name="Newling K."/>
            <person name="Davey J."/>
            <person name="Forrester S."/>
        </authorList>
    </citation>
    <scope>NUCLEOTIDE SEQUENCE [LARGE SCALE GENOMIC DNA]</scope>
    <source>
        <strain evidence="14">Crithidia deanei Carvalho (ATCC PRA-265)</strain>
    </source>
</reference>
<evidence type="ECO:0000256" key="3">
    <source>
        <dbReference type="ARBA" id="ARBA00022448"/>
    </source>
</evidence>
<evidence type="ECO:0000256" key="7">
    <source>
        <dbReference type="ARBA" id="ARBA00022840"/>
    </source>
</evidence>
<protein>
    <submittedName>
        <fullName evidence="13">ABC-2 family transporter protein/ABC transporter, putative</fullName>
    </submittedName>
</protein>
<feature type="region of interest" description="Disordered" evidence="10">
    <location>
        <begin position="934"/>
        <end position="980"/>
    </location>
</feature>
<dbReference type="Gene3D" id="3.40.50.300">
    <property type="entry name" value="P-loop containing nucleotide triphosphate hydrolases"/>
    <property type="match status" value="1"/>
</dbReference>
<dbReference type="GO" id="GO:0140359">
    <property type="term" value="F:ABC-type transporter activity"/>
    <property type="evidence" value="ECO:0007669"/>
    <property type="project" value="InterPro"/>
</dbReference>
<keyword evidence="7" id="KW-0067">ATP-binding</keyword>
<keyword evidence="14" id="KW-1185">Reference proteome</keyword>
<dbReference type="CDD" id="cd03263">
    <property type="entry name" value="ABC_subfamily_A"/>
    <property type="match status" value="1"/>
</dbReference>
<evidence type="ECO:0000256" key="4">
    <source>
        <dbReference type="ARBA" id="ARBA00022692"/>
    </source>
</evidence>
<dbReference type="InterPro" id="IPR003439">
    <property type="entry name" value="ABC_transporter-like_ATP-bd"/>
</dbReference>
<dbReference type="PROSITE" id="PS00211">
    <property type="entry name" value="ABC_TRANSPORTER_1"/>
    <property type="match status" value="1"/>
</dbReference>
<feature type="transmembrane region" description="Helical" evidence="11">
    <location>
        <begin position="481"/>
        <end position="503"/>
    </location>
</feature>
<accession>A0A7G2CSJ2</accession>
<evidence type="ECO:0000256" key="11">
    <source>
        <dbReference type="SAM" id="Phobius"/>
    </source>
</evidence>
<evidence type="ECO:0000256" key="5">
    <source>
        <dbReference type="ARBA" id="ARBA00022737"/>
    </source>
</evidence>
<dbReference type="SMART" id="SM00382">
    <property type="entry name" value="AAA"/>
    <property type="match status" value="1"/>
</dbReference>
<dbReference type="FunFam" id="3.40.50.300:FF:000933">
    <property type="entry name" value="ABC transporter A family member 7"/>
    <property type="match status" value="1"/>
</dbReference>
<dbReference type="SUPFAM" id="SSF52540">
    <property type="entry name" value="P-loop containing nucleoside triphosphate hydrolases"/>
    <property type="match status" value="1"/>
</dbReference>
<dbReference type="Proteomes" id="UP000515908">
    <property type="component" value="Chromosome 28"/>
</dbReference>
<feature type="transmembrane region" description="Helical" evidence="11">
    <location>
        <begin position="398"/>
        <end position="418"/>
    </location>
</feature>
<dbReference type="GO" id="GO:0016020">
    <property type="term" value="C:membrane"/>
    <property type="evidence" value="ECO:0007669"/>
    <property type="project" value="UniProtKB-SubCell"/>
</dbReference>
<dbReference type="PROSITE" id="PS50893">
    <property type="entry name" value="ABC_TRANSPORTER_2"/>
    <property type="match status" value="1"/>
</dbReference>
<dbReference type="Pfam" id="PF12698">
    <property type="entry name" value="ABC2_membrane_3"/>
    <property type="match status" value="1"/>
</dbReference>
<evidence type="ECO:0000313" key="14">
    <source>
        <dbReference type="Proteomes" id="UP000515908"/>
    </source>
</evidence>
<feature type="region of interest" description="Disordered" evidence="10">
    <location>
        <begin position="33"/>
        <end position="58"/>
    </location>
</feature>
<dbReference type="AlphaFoldDB" id="A0A7G2CSJ2"/>
<feature type="transmembrane region" description="Helical" evidence="11">
    <location>
        <begin position="438"/>
        <end position="469"/>
    </location>
</feature>
<evidence type="ECO:0000259" key="12">
    <source>
        <dbReference type="PROSITE" id="PS50893"/>
    </source>
</evidence>
<feature type="transmembrane region" description="Helical" evidence="11">
    <location>
        <begin position="92"/>
        <end position="112"/>
    </location>
</feature>
<evidence type="ECO:0000256" key="8">
    <source>
        <dbReference type="ARBA" id="ARBA00022989"/>
    </source>
</evidence>
<evidence type="ECO:0000256" key="2">
    <source>
        <dbReference type="ARBA" id="ARBA00008869"/>
    </source>
</evidence>
<dbReference type="GO" id="GO:0016887">
    <property type="term" value="F:ATP hydrolysis activity"/>
    <property type="evidence" value="ECO:0007669"/>
    <property type="project" value="InterPro"/>
</dbReference>
<feature type="transmembrane region" description="Helical" evidence="11">
    <location>
        <begin position="510"/>
        <end position="530"/>
    </location>
</feature>
<evidence type="ECO:0000256" key="1">
    <source>
        <dbReference type="ARBA" id="ARBA00004141"/>
    </source>
</evidence>
<dbReference type="VEuPathDB" id="TriTrypDB:ADEAN_001028500"/>
<feature type="domain" description="ABC transporter" evidence="12">
    <location>
        <begin position="656"/>
        <end position="889"/>
    </location>
</feature>
<comment type="similarity">
    <text evidence="2">Belongs to the ABC transporter superfamily. ABCA family.</text>
</comment>
<keyword evidence="3" id="KW-0813">Transport</keyword>
<gene>
    <name evidence="13" type="ORF">ADEAN_001028500</name>
</gene>
<dbReference type="PANTHER" id="PTHR19229:SF36">
    <property type="entry name" value="ATP-BINDING CASSETTE SUB-FAMILY A MEMBER 2"/>
    <property type="match status" value="1"/>
</dbReference>
<evidence type="ECO:0000313" key="13">
    <source>
        <dbReference type="EMBL" id="CAD2222738.1"/>
    </source>
</evidence>
<dbReference type="InterPro" id="IPR026082">
    <property type="entry name" value="ABCA"/>
</dbReference>
<keyword evidence="6" id="KW-0547">Nucleotide-binding</keyword>
<name>A0A7G2CSJ2_9TRYP</name>
<dbReference type="InterPro" id="IPR027417">
    <property type="entry name" value="P-loop_NTPase"/>
</dbReference>
<keyword evidence="4 11" id="KW-0812">Transmembrane</keyword>
<keyword evidence="8 11" id="KW-1133">Transmembrane helix</keyword>
<feature type="compositionally biased region" description="Basic and acidic residues" evidence="10">
    <location>
        <begin position="966"/>
        <end position="980"/>
    </location>
</feature>
<feature type="transmembrane region" description="Helical" evidence="11">
    <location>
        <begin position="577"/>
        <end position="599"/>
    </location>
</feature>
<dbReference type="Pfam" id="PF00005">
    <property type="entry name" value="ABC_tran"/>
    <property type="match status" value="1"/>
</dbReference>
<evidence type="ECO:0000256" key="10">
    <source>
        <dbReference type="SAM" id="MobiDB-lite"/>
    </source>
</evidence>
<sequence>MGRRPAKKLGAVPPAAKKQLYQRNVQIADINRQPSTVQKRGEPVTQISRKPAKKTEKPEFDVSDCGGSFWDNFLATLHRTVQQKKRDWVSTLLELLIPIIFIVGTIVIWAAFGTANNPAGSKFVTSPITNGIPAYTTAYYDQMVCNNASNNRKYTLRSCETATYTADCSGDESSLPDGVRGICVDDVYNATQVVGMYVNSAAGNPAIVPPLDSILVYQWLARKAQASLGVDVAALSLSSSGIVSKTRYDSIMCSGKIFFTPDNAVTKGLINYINSTSENFQYVNGGAVGSIEEATELAKNTDTMAIIEVKAFDKSNFNVDIHMNASALPNSASVVDPSYPGGYQYDRGEMYVVSGFSTLQKLVYEYYFESQQGLTSAQSVFEIYLVSTPWVAYISKQLLEYAAILISFIIVLAFLYPVSQLAKKIVLEKELRIREAMLIMGLSNTALYLVWFVVYALQNFFLCIVLTILLKVTYITKSNPFLLFMTLFVFALTTIPLAGLIASFFSKARLASLLAPLIFFVISVPTFAFTSASSDVILGVSIFSPTAFASAMNAILTRESAEGFHDSDFHYNRLEPIPYYLWIFMACDFVVYYLLMLYFDAVLPKDWGTRKHPLFFIIEPFKKCQNGDKGYAPNYGEDGRAEDGVFEEYDEEGLAVNIVGLRKEYKRSGKKFCALNNFYWGLKPNEISILLGHNGAGKSTCLNLITGMTTPDEGDCFIFGYSIIEQMGDIRKRIGYCPQHNILWPELTCREHLEYFGRIKGLRGGELEDAVTIVMDEVDLIEKMDQQSKSLSGGQMRKLSVAIAFVGRSPLVFLDEPTAGMDVGARRHTWELLRRMSDNHTIMLTTHYMDEADLLGDQIGILSRGRLQCSGSSVFLKSRLGAGYSMTVSLEPGASAEDVDRLVLSYVPGAEAANFNGVEIMYKLPSERVALVSETAQRPRGDRRGGRRAGVLPVGHHAGGNFPSNCHERPQGGRDGEGGV</sequence>
<organism evidence="13 14">
    <name type="scientific">Angomonas deanei</name>
    <dbReference type="NCBI Taxonomy" id="59799"/>
    <lineage>
        <taxon>Eukaryota</taxon>
        <taxon>Discoba</taxon>
        <taxon>Euglenozoa</taxon>
        <taxon>Kinetoplastea</taxon>
        <taxon>Metakinetoplastina</taxon>
        <taxon>Trypanosomatida</taxon>
        <taxon>Trypanosomatidae</taxon>
        <taxon>Strigomonadinae</taxon>
        <taxon>Angomonas</taxon>
    </lineage>
</organism>
<dbReference type="InterPro" id="IPR017871">
    <property type="entry name" value="ABC_transporter-like_CS"/>
</dbReference>